<name>A0AAE4G9I2_9BURK</name>
<sequence length="371" mass="39308">MLVKLVSFLAVNGLAMACIGNAFADAHSDGIALGQSQLNTISGQVNSGNAQKLPFYSTNPPQAASFGGSSLFDVGLTRINTCKTAVHGSDPIANQECDAVNFLAKNPQEKVTYPINANDPIVTGIGQIINNASGSTNPTCTVKQTTDPDQTALFVCNEFLLADRNQCTLGRIVDVTANSNFQCNVTENALDTYACTRSASISVTTNMSCAVGSTVVTSNYSNHLASDPCRGGDMLTFGYTCAATDNPSIDIHILPDVNGSFPMDHVSSYHQYGLPLNFSFNTGVFGEWGTCTADVRGSTSCTSGYCSGSYSADIYYFYTVCQQISDMETDCNTYQQYSGTLSVSAGFQMYTANPVVTGTVNNCAALEARSR</sequence>
<organism evidence="2">
    <name type="scientific">Herbaspirillum huttiense subsp. nephrolepidis</name>
    <dbReference type="NCBI Taxonomy" id="3075126"/>
    <lineage>
        <taxon>Bacteria</taxon>
        <taxon>Pseudomonadati</taxon>
        <taxon>Pseudomonadota</taxon>
        <taxon>Betaproteobacteria</taxon>
        <taxon>Burkholderiales</taxon>
        <taxon>Oxalobacteraceae</taxon>
        <taxon>Herbaspirillum</taxon>
    </lineage>
</organism>
<dbReference type="EMBL" id="JAVRAA010000005">
    <property type="protein sequence ID" value="MDT0337601.1"/>
    <property type="molecule type" value="Genomic_DNA"/>
</dbReference>
<comment type="caution">
    <text evidence="2">The sequence shown here is derived from an EMBL/GenBank/DDBJ whole genome shotgun (WGS) entry which is preliminary data.</text>
</comment>
<evidence type="ECO:0008006" key="3">
    <source>
        <dbReference type="Google" id="ProtNLM"/>
    </source>
</evidence>
<feature type="chain" id="PRO_5041955003" description="Conjugal transfer protein TraN" evidence="1">
    <location>
        <begin position="25"/>
        <end position="371"/>
    </location>
</feature>
<evidence type="ECO:0000313" key="2">
    <source>
        <dbReference type="EMBL" id="MDT0337601.1"/>
    </source>
</evidence>
<gene>
    <name evidence="2" type="ORF">RJN63_12225</name>
</gene>
<proteinExistence type="predicted"/>
<reference evidence="2" key="1">
    <citation type="submission" date="2023-02" db="EMBL/GenBank/DDBJ databases">
        <title>Description of Herbaspirillum huttiense subsp. nephrolepsisexaltata and Herbaspirillum huttiense subsp. lycopersicon.</title>
        <authorList>
            <person name="Poudel M."/>
            <person name="Sharma A."/>
            <person name="Goss E."/>
            <person name="Tapia J.H."/>
            <person name="Harmon C.M."/>
            <person name="Jones J.B."/>
        </authorList>
    </citation>
    <scope>NUCLEOTIDE SEQUENCE</scope>
    <source>
        <strain evidence="2">NC40101</strain>
    </source>
</reference>
<dbReference type="PROSITE" id="PS51257">
    <property type="entry name" value="PROKAR_LIPOPROTEIN"/>
    <property type="match status" value="1"/>
</dbReference>
<protein>
    <recommendedName>
        <fullName evidence="3">Conjugal transfer protein TraN</fullName>
    </recommendedName>
</protein>
<evidence type="ECO:0000256" key="1">
    <source>
        <dbReference type="SAM" id="SignalP"/>
    </source>
</evidence>
<feature type="signal peptide" evidence="1">
    <location>
        <begin position="1"/>
        <end position="24"/>
    </location>
</feature>
<keyword evidence="1" id="KW-0732">Signal</keyword>
<dbReference type="AlphaFoldDB" id="A0AAE4G9I2"/>
<accession>A0AAE4G9I2</accession>